<evidence type="ECO:0008006" key="4">
    <source>
        <dbReference type="Google" id="ProtNLM"/>
    </source>
</evidence>
<feature type="non-terminal residue" evidence="2">
    <location>
        <position position="65"/>
    </location>
</feature>
<evidence type="ECO:0000313" key="3">
    <source>
        <dbReference type="Proteomes" id="UP000186817"/>
    </source>
</evidence>
<accession>A0A1Q9BRI4</accession>
<keyword evidence="3" id="KW-1185">Reference proteome</keyword>
<dbReference type="AlphaFoldDB" id="A0A1Q9BRI4"/>
<reference evidence="2 3" key="1">
    <citation type="submission" date="2016-02" db="EMBL/GenBank/DDBJ databases">
        <title>Genome analysis of coral dinoflagellate symbionts highlights evolutionary adaptations to a symbiotic lifestyle.</title>
        <authorList>
            <person name="Aranda M."/>
            <person name="Li Y."/>
            <person name="Liew Y.J."/>
            <person name="Baumgarten S."/>
            <person name="Simakov O."/>
            <person name="Wilson M."/>
            <person name="Piel J."/>
            <person name="Ashoor H."/>
            <person name="Bougouffa S."/>
            <person name="Bajic V.B."/>
            <person name="Ryu T."/>
            <person name="Ravasi T."/>
            <person name="Bayer T."/>
            <person name="Micklem G."/>
            <person name="Kim H."/>
            <person name="Bhak J."/>
            <person name="Lajeunesse T.C."/>
            <person name="Voolstra C.R."/>
        </authorList>
    </citation>
    <scope>NUCLEOTIDE SEQUENCE [LARGE SCALE GENOMIC DNA]</scope>
    <source>
        <strain evidence="2 3">CCMP2467</strain>
    </source>
</reference>
<feature type="signal peptide" evidence="1">
    <location>
        <begin position="1"/>
        <end position="23"/>
    </location>
</feature>
<feature type="chain" id="PRO_5013362551" description="Secreted protein" evidence="1">
    <location>
        <begin position="24"/>
        <end position="65"/>
    </location>
</feature>
<evidence type="ECO:0000256" key="1">
    <source>
        <dbReference type="SAM" id="SignalP"/>
    </source>
</evidence>
<sequence>MVFGMLLLRIFIALQQLSVIVDAGNNKDRCMVASRDGATGPSWIRKRAYNRAVRRPNVICIQETH</sequence>
<evidence type="ECO:0000313" key="2">
    <source>
        <dbReference type="EMBL" id="OLP73312.1"/>
    </source>
</evidence>
<gene>
    <name evidence="2" type="ORF">AK812_SmicGene47489</name>
</gene>
<proteinExistence type="predicted"/>
<comment type="caution">
    <text evidence="2">The sequence shown here is derived from an EMBL/GenBank/DDBJ whole genome shotgun (WGS) entry which is preliminary data.</text>
</comment>
<protein>
    <recommendedName>
        <fullName evidence="4">Secreted protein</fullName>
    </recommendedName>
</protein>
<dbReference type="EMBL" id="LSRX01005778">
    <property type="protein sequence ID" value="OLP73312.1"/>
    <property type="molecule type" value="Genomic_DNA"/>
</dbReference>
<organism evidence="2 3">
    <name type="scientific">Symbiodinium microadriaticum</name>
    <name type="common">Dinoflagellate</name>
    <name type="synonym">Zooxanthella microadriatica</name>
    <dbReference type="NCBI Taxonomy" id="2951"/>
    <lineage>
        <taxon>Eukaryota</taxon>
        <taxon>Sar</taxon>
        <taxon>Alveolata</taxon>
        <taxon>Dinophyceae</taxon>
        <taxon>Suessiales</taxon>
        <taxon>Symbiodiniaceae</taxon>
        <taxon>Symbiodinium</taxon>
    </lineage>
</organism>
<keyword evidence="1" id="KW-0732">Signal</keyword>
<dbReference type="Proteomes" id="UP000186817">
    <property type="component" value="Unassembled WGS sequence"/>
</dbReference>
<name>A0A1Q9BRI4_SYMMI</name>